<gene>
    <name evidence="4" type="ORF">BJY20_002168</name>
</gene>
<accession>A0A852VRD2</accession>
<dbReference type="Gene3D" id="2.60.200.20">
    <property type="match status" value="1"/>
</dbReference>
<keyword evidence="5" id="KW-1185">Reference proteome</keyword>
<dbReference type="InterPro" id="IPR000253">
    <property type="entry name" value="FHA_dom"/>
</dbReference>
<dbReference type="Proteomes" id="UP000554054">
    <property type="component" value="Unassembled WGS sequence"/>
</dbReference>
<sequence length="348" mass="36367">MNARYVPGDRVVALTGRAVVMAAPDRVAEVSALVDGAPTPLGVISALSGGDVARLPDFAAAVLDGTDLVVLVRGPYTVRCGGQQWSGRDVATWREHRVPAGDDVSIDHDEGEGDLELPLTAGVVLAARASWRPGEAPEEDECPPRATQDPGITVAEVEDAPEAVPDHDAEVDDGFDETVGATIQGQRVPDPAQIPVPDQAPDPAEGDHDGRTITAEQMRALRAREEPETPAATSQVTATLAVSGGETVDLAKPVIIGRSPRAERKSGAQLPRMMVVDDPYVSGTHLEVAVEDGAVVVTDRSTNGTMLTRPGGEPERLSTDEPTVVDDGCVLRLSDDVVATVMMHGAVG</sequence>
<dbReference type="EMBL" id="JACCAE010000001">
    <property type="protein sequence ID" value="NYF98776.1"/>
    <property type="molecule type" value="Genomic_DNA"/>
</dbReference>
<evidence type="ECO:0000256" key="1">
    <source>
        <dbReference type="ARBA" id="ARBA00022553"/>
    </source>
</evidence>
<dbReference type="RefSeq" id="WP_185991548.1">
    <property type="nucleotide sequence ID" value="NZ_JACCAE010000001.1"/>
</dbReference>
<feature type="domain" description="FHA" evidence="3">
    <location>
        <begin position="254"/>
        <end position="308"/>
    </location>
</feature>
<feature type="region of interest" description="Disordered" evidence="2">
    <location>
        <begin position="186"/>
        <end position="210"/>
    </location>
</feature>
<protein>
    <recommendedName>
        <fullName evidence="3">FHA domain-containing protein</fullName>
    </recommendedName>
</protein>
<dbReference type="Pfam" id="PF00498">
    <property type="entry name" value="FHA"/>
    <property type="match status" value="1"/>
</dbReference>
<evidence type="ECO:0000259" key="3">
    <source>
        <dbReference type="PROSITE" id="PS50006"/>
    </source>
</evidence>
<reference evidence="4 5" key="1">
    <citation type="submission" date="2020-07" db="EMBL/GenBank/DDBJ databases">
        <title>Sequencing the genomes of 1000 actinobacteria strains.</title>
        <authorList>
            <person name="Klenk H.-P."/>
        </authorList>
    </citation>
    <scope>NUCLEOTIDE SEQUENCE [LARGE SCALE GENOMIC DNA]</scope>
    <source>
        <strain evidence="4 5">DSM 26154</strain>
    </source>
</reference>
<name>A0A852VRD2_9MICO</name>
<comment type="caution">
    <text evidence="4">The sequence shown here is derived from an EMBL/GenBank/DDBJ whole genome shotgun (WGS) entry which is preliminary data.</text>
</comment>
<dbReference type="InterPro" id="IPR008984">
    <property type="entry name" value="SMAD_FHA_dom_sf"/>
</dbReference>
<dbReference type="SUPFAM" id="SSF49879">
    <property type="entry name" value="SMAD/FHA domain"/>
    <property type="match status" value="1"/>
</dbReference>
<dbReference type="AlphaFoldDB" id="A0A852VRD2"/>
<keyword evidence="1" id="KW-0597">Phosphoprotein</keyword>
<evidence type="ECO:0000313" key="5">
    <source>
        <dbReference type="Proteomes" id="UP000554054"/>
    </source>
</evidence>
<dbReference type="PROSITE" id="PS50006">
    <property type="entry name" value="FHA_DOMAIN"/>
    <property type="match status" value="1"/>
</dbReference>
<organism evidence="4 5">
    <name type="scientific">Janibacter cremeus</name>
    <dbReference type="NCBI Taxonomy" id="1285192"/>
    <lineage>
        <taxon>Bacteria</taxon>
        <taxon>Bacillati</taxon>
        <taxon>Actinomycetota</taxon>
        <taxon>Actinomycetes</taxon>
        <taxon>Micrococcales</taxon>
        <taxon>Intrasporangiaceae</taxon>
        <taxon>Janibacter</taxon>
    </lineage>
</organism>
<proteinExistence type="predicted"/>
<evidence type="ECO:0000313" key="4">
    <source>
        <dbReference type="EMBL" id="NYF98776.1"/>
    </source>
</evidence>
<dbReference type="CDD" id="cd00060">
    <property type="entry name" value="FHA"/>
    <property type="match status" value="1"/>
</dbReference>
<evidence type="ECO:0000256" key="2">
    <source>
        <dbReference type="SAM" id="MobiDB-lite"/>
    </source>
</evidence>